<organism evidence="4 5">
    <name type="scientific">Leptospira ilyithenensis</name>
    <dbReference type="NCBI Taxonomy" id="2484901"/>
    <lineage>
        <taxon>Bacteria</taxon>
        <taxon>Pseudomonadati</taxon>
        <taxon>Spirochaetota</taxon>
        <taxon>Spirochaetia</taxon>
        <taxon>Leptospirales</taxon>
        <taxon>Leptospiraceae</taxon>
        <taxon>Leptospira</taxon>
    </lineage>
</organism>
<reference evidence="4" key="1">
    <citation type="journal article" date="2019" name="PLoS Negl. Trop. Dis.">
        <title>Revisiting the worldwide diversity of Leptospira species in the environment.</title>
        <authorList>
            <person name="Vincent A.T."/>
            <person name="Schiettekatte O."/>
            <person name="Bourhy P."/>
            <person name="Veyrier F.J."/>
            <person name="Picardeau M."/>
        </authorList>
    </citation>
    <scope>NUCLEOTIDE SEQUENCE [LARGE SCALE GENOMIC DNA]</scope>
    <source>
        <strain evidence="4">201400974</strain>
    </source>
</reference>
<dbReference type="GO" id="GO:0005524">
    <property type="term" value="F:ATP binding"/>
    <property type="evidence" value="ECO:0007669"/>
    <property type="project" value="UniProtKB-UniRule"/>
</dbReference>
<evidence type="ECO:0000259" key="3">
    <source>
        <dbReference type="PROSITE" id="PS50975"/>
    </source>
</evidence>
<keyword evidence="2" id="KW-0547">Nucleotide-binding</keyword>
<comment type="caution">
    <text evidence="4">The sequence shown here is derived from an EMBL/GenBank/DDBJ whole genome shotgun (WGS) entry which is preliminary data.</text>
</comment>
<protein>
    <submittedName>
        <fullName evidence="4">Carboxylate--amine ligase</fullName>
    </submittedName>
</protein>
<dbReference type="GO" id="GO:0046872">
    <property type="term" value="F:metal ion binding"/>
    <property type="evidence" value="ECO:0007669"/>
    <property type="project" value="InterPro"/>
</dbReference>
<dbReference type="GO" id="GO:0018169">
    <property type="term" value="F:ribosomal S6-glutamic acid ligase activity"/>
    <property type="evidence" value="ECO:0007669"/>
    <property type="project" value="TreeGrafter"/>
</dbReference>
<dbReference type="Pfam" id="PF07478">
    <property type="entry name" value="Dala_Dala_lig_C"/>
    <property type="match status" value="1"/>
</dbReference>
<dbReference type="PANTHER" id="PTHR21621:SF0">
    <property type="entry name" value="BETA-CITRYLGLUTAMATE SYNTHASE B-RELATED"/>
    <property type="match status" value="1"/>
</dbReference>
<dbReference type="InterPro" id="IPR040657">
    <property type="entry name" value="GshAB_ATP-grasp"/>
</dbReference>
<dbReference type="GO" id="GO:0009432">
    <property type="term" value="P:SOS response"/>
    <property type="evidence" value="ECO:0007669"/>
    <property type="project" value="TreeGrafter"/>
</dbReference>
<dbReference type="OrthoDB" id="9803907at2"/>
<keyword evidence="2" id="KW-0067">ATP-binding</keyword>
<dbReference type="GO" id="GO:0008716">
    <property type="term" value="F:D-alanine-D-alanine ligase activity"/>
    <property type="evidence" value="ECO:0007669"/>
    <property type="project" value="InterPro"/>
</dbReference>
<evidence type="ECO:0000313" key="5">
    <source>
        <dbReference type="Proteomes" id="UP000298264"/>
    </source>
</evidence>
<dbReference type="Proteomes" id="UP000298264">
    <property type="component" value="Unassembled WGS sequence"/>
</dbReference>
<gene>
    <name evidence="4" type="ORF">EHS11_14490</name>
</gene>
<dbReference type="Gene3D" id="3.30.1490.20">
    <property type="entry name" value="ATP-grasp fold, A domain"/>
    <property type="match status" value="1"/>
</dbReference>
<evidence type="ECO:0000256" key="2">
    <source>
        <dbReference type="PROSITE-ProRule" id="PRU00409"/>
    </source>
</evidence>
<keyword evidence="5" id="KW-1185">Reference proteome</keyword>
<keyword evidence="1 4" id="KW-0436">Ligase</keyword>
<dbReference type="GO" id="GO:0005737">
    <property type="term" value="C:cytoplasm"/>
    <property type="evidence" value="ECO:0007669"/>
    <property type="project" value="TreeGrafter"/>
</dbReference>
<dbReference type="SUPFAM" id="SSF56059">
    <property type="entry name" value="Glutathione synthetase ATP-binding domain-like"/>
    <property type="match status" value="1"/>
</dbReference>
<dbReference type="InterPro" id="IPR011761">
    <property type="entry name" value="ATP-grasp"/>
</dbReference>
<accession>A0A4R9LN46</accession>
<dbReference type="Pfam" id="PF18419">
    <property type="entry name" value="ATP-grasp_6"/>
    <property type="match status" value="1"/>
</dbReference>
<dbReference type="EMBL" id="RQHV01000061">
    <property type="protein sequence ID" value="TGN08137.1"/>
    <property type="molecule type" value="Genomic_DNA"/>
</dbReference>
<evidence type="ECO:0000313" key="4">
    <source>
        <dbReference type="EMBL" id="TGN08137.1"/>
    </source>
</evidence>
<proteinExistence type="predicted"/>
<dbReference type="PROSITE" id="PS50975">
    <property type="entry name" value="ATP_GRASP"/>
    <property type="match status" value="1"/>
</dbReference>
<dbReference type="AlphaFoldDB" id="A0A4R9LN46"/>
<dbReference type="InterPro" id="IPR013815">
    <property type="entry name" value="ATP_grasp_subdomain_1"/>
</dbReference>
<sequence length="340" mass="37776">MFCECLVDSFALPKGYEDLEISTQIIIRDAISRKIEVEIIDRGENFLRLKQGNHTEFIKEASKTRLDSLMSYLVMENKIASKLVLSEKNIRVPIGRNYSNLESALADFNTFQDRKKVIKPATTNFGIGIGISPVGDSFESFKIFVERALSYSSSVIIEEFIEGPEYRFLVLGDEVVAVCNRVPANVRGDGKSSISDLVAKKNDDPRRGEGHKTALEKIQMTEIEKEILQSQGLDFSSVLPLGVTAYLRKNSNISTGGDSVDFTDMVHPDFKKIALDSARAAGATICGVDIISSQIEKKPDLDTFAVLEINFNPVLYIHEFPYMGTPRTVGSKILDLLGFD</sequence>
<dbReference type="PANTHER" id="PTHR21621">
    <property type="entry name" value="RIBOSOMAL PROTEIN S6 MODIFICATION PROTEIN"/>
    <property type="match status" value="1"/>
</dbReference>
<feature type="domain" description="ATP-grasp" evidence="3">
    <location>
        <begin position="82"/>
        <end position="338"/>
    </location>
</feature>
<dbReference type="InterPro" id="IPR011095">
    <property type="entry name" value="Dala_Dala_lig_C"/>
</dbReference>
<evidence type="ECO:0000256" key="1">
    <source>
        <dbReference type="ARBA" id="ARBA00022598"/>
    </source>
</evidence>
<dbReference type="Gene3D" id="3.30.470.20">
    <property type="entry name" value="ATP-grasp fold, B domain"/>
    <property type="match status" value="2"/>
</dbReference>
<name>A0A4R9LN46_9LEPT</name>